<gene>
    <name evidence="4" type="ORF">KK062_01980</name>
</gene>
<dbReference type="SUPFAM" id="SSF49478">
    <property type="entry name" value="Cna protein B-type domain"/>
    <property type="match status" value="1"/>
</dbReference>
<sequence length="530" mass="61077">MLVKAVPYINQTNFKDKELTLTFNEAVLLNNPKEQLIITPDIQKKYNITVKKNQVKIVLDTDLKDSTTYTFNFRDAVQDITEKNPAKNIKLAISTGTYVDSLIIQGLIYDPLRPVPVKEATVALYQSDTFNIFKHAPVYITKTDETGLYVMENLKPGTYHVYAIDDRNRNLIADSKTEQYGFVADPIELRRNQNQIDIPIIKLDTRPLKLTNSRPYNTYYNIKLSKSLAAYKLSSEATPWLFSSFGEDQSNIRIYNTFNKADSTGIRIQARDSIYNRIDTVLFAKFTDREVKPEAFTSKSDGFKVFARKGLITGKIQFNKPLFEINYDSILYQIDSTKIVTFSKDDIQWDSLRNRITIHKNFDPKLLIEPEPTEKPKAKPTPTEKGDAKQQPKKVIKNRFYLGTATFISIENDSSKASEETLRPITLEETGIISIKIQTREEHFFVQLLDRSNNVVRMIRDNKNAVFEDIIPAEYQIRLVIDHDGNGEWSPGNFFRETEPEPTIYYLNEKDNPVINLKANWEIGPLLITY</sequence>
<dbReference type="Gene3D" id="2.60.40.10">
    <property type="entry name" value="Immunoglobulins"/>
    <property type="match status" value="1"/>
</dbReference>
<feature type="compositionally biased region" description="Basic and acidic residues" evidence="2">
    <location>
        <begin position="368"/>
        <end position="390"/>
    </location>
</feature>
<evidence type="ECO:0000256" key="2">
    <source>
        <dbReference type="SAM" id="MobiDB-lite"/>
    </source>
</evidence>
<dbReference type="Pfam" id="PF13205">
    <property type="entry name" value="Big_5"/>
    <property type="match status" value="1"/>
</dbReference>
<reference evidence="4 5" key="1">
    <citation type="submission" date="2021-05" db="EMBL/GenBank/DDBJ databases">
        <title>A Polyphasic approach of four new species of the genus Ohtaekwangia: Ohtaekwangia histidinii sp. nov., Ohtaekwangia cretensis sp. nov., Ohtaekwangia indiensis sp. nov., Ohtaekwangia reichenbachii sp. nov. from diverse environment.</title>
        <authorList>
            <person name="Octaviana S."/>
        </authorList>
    </citation>
    <scope>NUCLEOTIDE SEQUENCE [LARGE SCALE GENOMIC DNA]</scope>
    <source>
        <strain evidence="4 5">PWU5</strain>
    </source>
</reference>
<comment type="caution">
    <text evidence="4">The sequence shown here is derived from an EMBL/GenBank/DDBJ whole genome shotgun (WGS) entry which is preliminary data.</text>
</comment>
<proteinExistence type="predicted"/>
<organism evidence="4 5">
    <name type="scientific">Dawidia cretensis</name>
    <dbReference type="NCBI Taxonomy" id="2782350"/>
    <lineage>
        <taxon>Bacteria</taxon>
        <taxon>Pseudomonadati</taxon>
        <taxon>Bacteroidota</taxon>
        <taxon>Cytophagia</taxon>
        <taxon>Cytophagales</taxon>
        <taxon>Chryseotaleaceae</taxon>
        <taxon>Dawidia</taxon>
    </lineage>
</organism>
<dbReference type="EMBL" id="JAHESE010000001">
    <property type="protein sequence ID" value="MBT1706969.1"/>
    <property type="molecule type" value="Genomic_DNA"/>
</dbReference>
<evidence type="ECO:0000313" key="5">
    <source>
        <dbReference type="Proteomes" id="UP001319080"/>
    </source>
</evidence>
<evidence type="ECO:0000259" key="3">
    <source>
        <dbReference type="Pfam" id="PF13205"/>
    </source>
</evidence>
<keyword evidence="1" id="KW-0732">Signal</keyword>
<dbReference type="InterPro" id="IPR032812">
    <property type="entry name" value="SbsA_Ig"/>
</dbReference>
<dbReference type="Proteomes" id="UP001319080">
    <property type="component" value="Unassembled WGS sequence"/>
</dbReference>
<feature type="domain" description="SbsA Ig-like" evidence="3">
    <location>
        <begin position="3"/>
        <end position="88"/>
    </location>
</feature>
<name>A0AAP2DWH7_9BACT</name>
<evidence type="ECO:0000256" key="1">
    <source>
        <dbReference type="ARBA" id="ARBA00022729"/>
    </source>
</evidence>
<keyword evidence="5" id="KW-1185">Reference proteome</keyword>
<dbReference type="AlphaFoldDB" id="A0AAP2DWH7"/>
<feature type="region of interest" description="Disordered" evidence="2">
    <location>
        <begin position="368"/>
        <end position="392"/>
    </location>
</feature>
<evidence type="ECO:0000313" key="4">
    <source>
        <dbReference type="EMBL" id="MBT1706969.1"/>
    </source>
</evidence>
<protein>
    <submittedName>
        <fullName evidence="4">Ig-like domain-containing protein</fullName>
    </submittedName>
</protein>
<accession>A0AAP2DWH7</accession>
<dbReference type="InterPro" id="IPR013783">
    <property type="entry name" value="Ig-like_fold"/>
</dbReference>